<dbReference type="AlphaFoldDB" id="A0A0G1GUB4"/>
<evidence type="ECO:0000256" key="3">
    <source>
        <dbReference type="ARBA" id="ARBA00022884"/>
    </source>
</evidence>
<gene>
    <name evidence="7" type="primary">rplR</name>
    <name evidence="8" type="ORF">UW22_C0008G0019</name>
</gene>
<dbReference type="GO" id="GO:0005840">
    <property type="term" value="C:ribosome"/>
    <property type="evidence" value="ECO:0007669"/>
    <property type="project" value="UniProtKB-KW"/>
</dbReference>
<dbReference type="HAMAP" id="MF_01337_B">
    <property type="entry name" value="Ribosomal_uL18_B"/>
    <property type="match status" value="1"/>
</dbReference>
<dbReference type="Proteomes" id="UP000034617">
    <property type="component" value="Unassembled WGS sequence"/>
</dbReference>
<evidence type="ECO:0000256" key="7">
    <source>
        <dbReference type="HAMAP-Rule" id="MF_01337"/>
    </source>
</evidence>
<dbReference type="GO" id="GO:0005737">
    <property type="term" value="C:cytoplasm"/>
    <property type="evidence" value="ECO:0007669"/>
    <property type="project" value="UniProtKB-ARBA"/>
</dbReference>
<dbReference type="Gene3D" id="3.30.420.100">
    <property type="match status" value="1"/>
</dbReference>
<evidence type="ECO:0000256" key="5">
    <source>
        <dbReference type="ARBA" id="ARBA00023274"/>
    </source>
</evidence>
<keyword evidence="5 7" id="KW-0687">Ribonucleoprotein</keyword>
<keyword evidence="2 7" id="KW-0699">rRNA-binding</keyword>
<dbReference type="PATRIC" id="fig|1618447.3.peg.334"/>
<accession>A0A0G1GUB4</accession>
<keyword evidence="4 7" id="KW-0689">Ribosomal protein</keyword>
<evidence type="ECO:0000313" key="9">
    <source>
        <dbReference type="Proteomes" id="UP000034617"/>
    </source>
</evidence>
<evidence type="ECO:0000313" key="8">
    <source>
        <dbReference type="EMBL" id="KKT38666.1"/>
    </source>
</evidence>
<dbReference type="SUPFAM" id="SSF53137">
    <property type="entry name" value="Translational machinery components"/>
    <property type="match status" value="1"/>
</dbReference>
<dbReference type="GO" id="GO:1990904">
    <property type="term" value="C:ribonucleoprotein complex"/>
    <property type="evidence" value="ECO:0007669"/>
    <property type="project" value="UniProtKB-KW"/>
</dbReference>
<evidence type="ECO:0000256" key="4">
    <source>
        <dbReference type="ARBA" id="ARBA00022980"/>
    </source>
</evidence>
<comment type="subunit">
    <text evidence="7">Part of the 50S ribosomal subunit; part of the 5S rRNA/L5/L18/L25 subcomplex. Contacts the 5S and 23S rRNAs.</text>
</comment>
<dbReference type="Pfam" id="PF00861">
    <property type="entry name" value="Ribosomal_L18p"/>
    <property type="match status" value="1"/>
</dbReference>
<comment type="similarity">
    <text evidence="1 7">Belongs to the universal ribosomal protein uL18 family.</text>
</comment>
<dbReference type="GO" id="GO:0008097">
    <property type="term" value="F:5S rRNA binding"/>
    <property type="evidence" value="ECO:0007669"/>
    <property type="project" value="TreeGrafter"/>
</dbReference>
<keyword evidence="3 7" id="KW-0694">RNA-binding</keyword>
<dbReference type="GO" id="GO:0006412">
    <property type="term" value="P:translation"/>
    <property type="evidence" value="ECO:0007669"/>
    <property type="project" value="UniProtKB-UniRule"/>
</dbReference>
<dbReference type="GO" id="GO:0003735">
    <property type="term" value="F:structural constituent of ribosome"/>
    <property type="evidence" value="ECO:0007669"/>
    <property type="project" value="InterPro"/>
</dbReference>
<comment type="caution">
    <text evidence="8">The sequence shown here is derived from an EMBL/GenBank/DDBJ whole genome shotgun (WGS) entry which is preliminary data.</text>
</comment>
<dbReference type="PANTHER" id="PTHR12899">
    <property type="entry name" value="39S RIBOSOMAL PROTEIN L18, MITOCHONDRIAL"/>
    <property type="match status" value="1"/>
</dbReference>
<organism evidence="8 9">
    <name type="scientific">Candidatus Gottesmanbacteria bacterium GW2011_GWB1_44_11c</name>
    <dbReference type="NCBI Taxonomy" id="1618447"/>
    <lineage>
        <taxon>Bacteria</taxon>
        <taxon>Candidatus Gottesmaniibacteriota</taxon>
    </lineage>
</organism>
<dbReference type="InterPro" id="IPR057268">
    <property type="entry name" value="Ribosomal_L18"/>
</dbReference>
<sequence>MIHQVTIKQRRSKRVARIRAALVGSVRRPRLAIFRSHRSLYGQLIDDEKQITIGSVKTGGTNTASGSALGTSIIDLCRKKKIKQLIFDRGGYKYHGVIKQVADTVREGGIIV</sequence>
<evidence type="ECO:0000256" key="1">
    <source>
        <dbReference type="ARBA" id="ARBA00007116"/>
    </source>
</evidence>
<protein>
    <recommendedName>
        <fullName evidence="6 7">Large ribosomal subunit protein uL18</fullName>
    </recommendedName>
</protein>
<proteinExistence type="inferred from homology"/>
<dbReference type="EMBL" id="LCHM01000008">
    <property type="protein sequence ID" value="KKT38666.1"/>
    <property type="molecule type" value="Genomic_DNA"/>
</dbReference>
<dbReference type="CDD" id="cd00432">
    <property type="entry name" value="Ribosomal_L18_L5e"/>
    <property type="match status" value="1"/>
</dbReference>
<dbReference type="InterPro" id="IPR005484">
    <property type="entry name" value="Ribosomal_uL18_bac/plant/anim"/>
</dbReference>
<dbReference type="InterPro" id="IPR004389">
    <property type="entry name" value="Ribosomal_uL18_bac-type"/>
</dbReference>
<evidence type="ECO:0000256" key="6">
    <source>
        <dbReference type="ARBA" id="ARBA00035197"/>
    </source>
</evidence>
<dbReference type="PANTHER" id="PTHR12899:SF3">
    <property type="entry name" value="LARGE RIBOSOMAL SUBUNIT PROTEIN UL18M"/>
    <property type="match status" value="1"/>
</dbReference>
<comment type="function">
    <text evidence="7">This is one of the proteins that bind and probably mediate the attachment of the 5S RNA into the large ribosomal subunit, where it forms part of the central protuberance.</text>
</comment>
<reference evidence="8 9" key="1">
    <citation type="journal article" date="2015" name="Nature">
        <title>rRNA introns, odd ribosomes, and small enigmatic genomes across a large radiation of phyla.</title>
        <authorList>
            <person name="Brown C.T."/>
            <person name="Hug L.A."/>
            <person name="Thomas B.C."/>
            <person name="Sharon I."/>
            <person name="Castelle C.J."/>
            <person name="Singh A."/>
            <person name="Wilkins M.J."/>
            <person name="Williams K.H."/>
            <person name="Banfield J.F."/>
        </authorList>
    </citation>
    <scope>NUCLEOTIDE SEQUENCE [LARGE SCALE GENOMIC DNA]</scope>
</reference>
<evidence type="ECO:0000256" key="2">
    <source>
        <dbReference type="ARBA" id="ARBA00022730"/>
    </source>
</evidence>
<name>A0A0G1GUB4_9BACT</name>